<dbReference type="PROSITE" id="PS50887">
    <property type="entry name" value="GGDEF"/>
    <property type="match status" value="1"/>
</dbReference>
<accession>A0ABM8YW22</accession>
<name>A0ABM8YW22_9PROT</name>
<evidence type="ECO:0000259" key="2">
    <source>
        <dbReference type="PROSITE" id="PS50110"/>
    </source>
</evidence>
<dbReference type="Gene3D" id="3.30.70.270">
    <property type="match status" value="1"/>
</dbReference>
<dbReference type="SUPFAM" id="SSF52172">
    <property type="entry name" value="CheY-like"/>
    <property type="match status" value="1"/>
</dbReference>
<feature type="domain" description="Response regulatory" evidence="2">
    <location>
        <begin position="11"/>
        <end position="126"/>
    </location>
</feature>
<dbReference type="Proteomes" id="UP000839052">
    <property type="component" value="Chromosome"/>
</dbReference>
<dbReference type="InterPro" id="IPR029787">
    <property type="entry name" value="Nucleotide_cyclase"/>
</dbReference>
<evidence type="ECO:0000313" key="4">
    <source>
        <dbReference type="EMBL" id="CAG9931618.1"/>
    </source>
</evidence>
<dbReference type="GO" id="GO:0052621">
    <property type="term" value="F:diguanylate cyclase activity"/>
    <property type="evidence" value="ECO:0007669"/>
    <property type="project" value="UniProtKB-EC"/>
</dbReference>
<dbReference type="InterPro" id="IPR011006">
    <property type="entry name" value="CheY-like_superfamily"/>
</dbReference>
<dbReference type="SUPFAM" id="SSF55073">
    <property type="entry name" value="Nucleotide cyclase"/>
    <property type="match status" value="1"/>
</dbReference>
<evidence type="ECO:0000313" key="5">
    <source>
        <dbReference type="Proteomes" id="UP000839052"/>
    </source>
</evidence>
<dbReference type="InterPro" id="IPR001789">
    <property type="entry name" value="Sig_transdc_resp-reg_receiver"/>
</dbReference>
<dbReference type="Gene3D" id="3.40.50.2300">
    <property type="match status" value="1"/>
</dbReference>
<dbReference type="PANTHER" id="PTHR46663:SF2">
    <property type="entry name" value="GGDEF DOMAIN-CONTAINING PROTEIN"/>
    <property type="match status" value="1"/>
</dbReference>
<keyword evidence="5" id="KW-1185">Reference proteome</keyword>
<dbReference type="RefSeq" id="WP_239795707.1">
    <property type="nucleotide sequence ID" value="NZ_OU912926.1"/>
</dbReference>
<dbReference type="SMART" id="SM00448">
    <property type="entry name" value="REC"/>
    <property type="match status" value="1"/>
</dbReference>
<keyword evidence="4" id="KW-0548">Nucleotidyltransferase</keyword>
<dbReference type="NCBIfam" id="TIGR00254">
    <property type="entry name" value="GGDEF"/>
    <property type="match status" value="1"/>
</dbReference>
<evidence type="ECO:0000259" key="3">
    <source>
        <dbReference type="PROSITE" id="PS50887"/>
    </source>
</evidence>
<gene>
    <name evidence="4" type="ORF">NTG6680_0365</name>
</gene>
<dbReference type="SMART" id="SM00267">
    <property type="entry name" value="GGDEF"/>
    <property type="match status" value="1"/>
</dbReference>
<dbReference type="PROSITE" id="PS50110">
    <property type="entry name" value="RESPONSE_REGULATORY"/>
    <property type="match status" value="1"/>
</dbReference>
<dbReference type="InterPro" id="IPR043128">
    <property type="entry name" value="Rev_trsase/Diguanyl_cyclase"/>
</dbReference>
<keyword evidence="1" id="KW-0597">Phosphoprotein</keyword>
<protein>
    <submittedName>
        <fullName evidence="4">Diguanylate cyclase</fullName>
        <ecNumber evidence="4">2.7.7.65</ecNumber>
    </submittedName>
</protein>
<sequence>MVSRSDILNANVLIVDDQDVNIRLLEHMLSGAGYVSVTSTTNPFDVCELYRKNRYDLVLLDLQMPRMDGFQVMESLKEIELDNYLPVLVITAQPTLELRALQAGAKDFISKPFNVAETLARVHNLLEVRLLHKKVHNHAKVQESRALHDSLTGLANRQLLADRISQAITHAQRNKNAMALLYVDLDGFKQINDTFGHDGGDLVLKLVASRLVAAVRQEDTVARLGGDEFVIVMWQISSAVGASIAAEKMIQILSQPYSIHGQTVNMTASIGVSIYSVHGRDAEALSKSADLALYDAKHAGRNNYRISNRIDL</sequence>
<reference evidence="4 5" key="1">
    <citation type="submission" date="2021-10" db="EMBL/GenBank/DDBJ databases">
        <authorList>
            <person name="Koch H."/>
        </authorList>
    </citation>
    <scope>NUCLEOTIDE SEQUENCE [LARGE SCALE GENOMIC DNA]</scope>
    <source>
        <strain evidence="4">6680</strain>
    </source>
</reference>
<keyword evidence="4" id="KW-0808">Transferase</keyword>
<dbReference type="PANTHER" id="PTHR46663">
    <property type="entry name" value="DIGUANYLATE CYCLASE DGCT-RELATED"/>
    <property type="match status" value="1"/>
</dbReference>
<feature type="domain" description="GGDEF" evidence="3">
    <location>
        <begin position="176"/>
        <end position="309"/>
    </location>
</feature>
<dbReference type="EMBL" id="OU912926">
    <property type="protein sequence ID" value="CAG9931618.1"/>
    <property type="molecule type" value="Genomic_DNA"/>
</dbReference>
<dbReference type="Pfam" id="PF00990">
    <property type="entry name" value="GGDEF"/>
    <property type="match status" value="1"/>
</dbReference>
<dbReference type="CDD" id="cd17551">
    <property type="entry name" value="REC_RpfG-like"/>
    <property type="match status" value="1"/>
</dbReference>
<proteinExistence type="predicted"/>
<feature type="modified residue" description="4-aspartylphosphate" evidence="1">
    <location>
        <position position="61"/>
    </location>
</feature>
<dbReference type="EC" id="2.7.7.65" evidence="4"/>
<dbReference type="Pfam" id="PF00072">
    <property type="entry name" value="Response_reg"/>
    <property type="match status" value="1"/>
</dbReference>
<organism evidence="4 5">
    <name type="scientific">Candidatus Nitrotoga arctica</name>
    <dbReference type="NCBI Taxonomy" id="453162"/>
    <lineage>
        <taxon>Bacteria</taxon>
        <taxon>Pseudomonadati</taxon>
        <taxon>Pseudomonadota</taxon>
        <taxon>Betaproteobacteria</taxon>
        <taxon>Nitrosomonadales</taxon>
        <taxon>Gallionellaceae</taxon>
        <taxon>Candidatus Nitrotoga</taxon>
    </lineage>
</organism>
<dbReference type="InterPro" id="IPR052163">
    <property type="entry name" value="DGC-Regulatory_Protein"/>
</dbReference>
<dbReference type="CDD" id="cd01949">
    <property type="entry name" value="GGDEF"/>
    <property type="match status" value="1"/>
</dbReference>
<dbReference type="InterPro" id="IPR000160">
    <property type="entry name" value="GGDEF_dom"/>
</dbReference>
<evidence type="ECO:0000256" key="1">
    <source>
        <dbReference type="PROSITE-ProRule" id="PRU00169"/>
    </source>
</evidence>